<keyword evidence="2" id="KW-0805">Transcription regulation</keyword>
<dbReference type="AlphaFoldDB" id="A0A4U1FGZ3"/>
<evidence type="ECO:0000256" key="1">
    <source>
        <dbReference type="ARBA" id="ARBA00004123"/>
    </source>
</evidence>
<dbReference type="PANTHER" id="PTHR16073">
    <property type="entry name" value="DCR DOMAIN-CONTAINING PROTEIN"/>
    <property type="match status" value="1"/>
</dbReference>
<dbReference type="EMBL" id="RWIC01000132">
    <property type="protein sequence ID" value="TKC49105.1"/>
    <property type="molecule type" value="Genomic_DNA"/>
</dbReference>
<evidence type="ECO:0000256" key="2">
    <source>
        <dbReference type="ARBA" id="ARBA00023015"/>
    </source>
</evidence>
<keyword evidence="3" id="KW-0804">Transcription</keyword>
<evidence type="ECO:0000259" key="6">
    <source>
        <dbReference type="Pfam" id="PF14047"/>
    </source>
</evidence>
<dbReference type="PANTHER" id="PTHR16073:SF8">
    <property type="entry name" value="DEVELOPMENTAL PLURIPOTENCY-ASSOCIATED PROTEIN 4"/>
    <property type="match status" value="1"/>
</dbReference>
<dbReference type="InterPro" id="IPR039590">
    <property type="entry name" value="Dppa2/4"/>
</dbReference>
<proteinExistence type="predicted"/>
<organism evidence="7 8">
    <name type="scientific">Monodon monoceros</name>
    <name type="common">Narwhal</name>
    <name type="synonym">Ceratodon monodon</name>
    <dbReference type="NCBI Taxonomy" id="40151"/>
    <lineage>
        <taxon>Eukaryota</taxon>
        <taxon>Metazoa</taxon>
        <taxon>Chordata</taxon>
        <taxon>Craniata</taxon>
        <taxon>Vertebrata</taxon>
        <taxon>Euteleostomi</taxon>
        <taxon>Mammalia</taxon>
        <taxon>Eutheria</taxon>
        <taxon>Laurasiatheria</taxon>
        <taxon>Artiodactyla</taxon>
        <taxon>Whippomorpha</taxon>
        <taxon>Cetacea</taxon>
        <taxon>Odontoceti</taxon>
        <taxon>Monodontidae</taxon>
        <taxon>Monodon</taxon>
    </lineage>
</organism>
<evidence type="ECO:0000256" key="3">
    <source>
        <dbReference type="ARBA" id="ARBA00023163"/>
    </source>
</evidence>
<feature type="non-terminal residue" evidence="7">
    <location>
        <position position="1"/>
    </location>
</feature>
<dbReference type="GO" id="GO:0003682">
    <property type="term" value="F:chromatin binding"/>
    <property type="evidence" value="ECO:0007669"/>
    <property type="project" value="InterPro"/>
</dbReference>
<evidence type="ECO:0000313" key="8">
    <source>
        <dbReference type="Proteomes" id="UP000308365"/>
    </source>
</evidence>
<gene>
    <name evidence="7" type="ORF">EI555_002667</name>
</gene>
<sequence length="150" mass="16357">PDSPRRFAGLAPAITTKNQRPEHSCHSRRGQDPISMPKIKDRQGGATSGKGCACFLEQNCSRAEKTDSVESQEAGVVRWCVVHGRSLPAPPLGLGSLQFHAGQAWVLEKPRRGSALFSLPAGNFPPNTWGNHMLRPECVHRNQPSAKSLR</sequence>
<protein>
    <recommendedName>
        <fullName evidence="6">Developmental pluripotency-associated protein 2/4 C-terminal domain-containing protein</fullName>
    </recommendedName>
</protein>
<accession>A0A4U1FGZ3</accession>
<dbReference type="Pfam" id="PF14047">
    <property type="entry name" value="DCR"/>
    <property type="match status" value="1"/>
</dbReference>
<feature type="region of interest" description="Disordered" evidence="5">
    <location>
        <begin position="1"/>
        <end position="46"/>
    </location>
</feature>
<keyword evidence="4" id="KW-0539">Nucleus</keyword>
<reference evidence="8" key="1">
    <citation type="journal article" date="2019" name="IScience">
        <title>Narwhal Genome Reveals Long-Term Low Genetic Diversity despite Current Large Abundance Size.</title>
        <authorList>
            <person name="Westbury M.V."/>
            <person name="Petersen B."/>
            <person name="Garde E."/>
            <person name="Heide-Jorgensen M.P."/>
            <person name="Lorenzen E.D."/>
        </authorList>
    </citation>
    <scope>NUCLEOTIDE SEQUENCE [LARGE SCALE GENOMIC DNA]</scope>
</reference>
<feature type="domain" description="Developmental pluripotency-associated protein 2/4 C-terminal" evidence="6">
    <location>
        <begin position="77"/>
        <end position="142"/>
    </location>
</feature>
<comment type="caution">
    <text evidence="7">The sequence shown here is derived from an EMBL/GenBank/DDBJ whole genome shotgun (WGS) entry which is preliminary data.</text>
</comment>
<dbReference type="GO" id="GO:0005634">
    <property type="term" value="C:nucleus"/>
    <property type="evidence" value="ECO:0007669"/>
    <property type="project" value="UniProtKB-SubCell"/>
</dbReference>
<dbReference type="GO" id="GO:0048731">
    <property type="term" value="P:system development"/>
    <property type="evidence" value="ECO:0007669"/>
    <property type="project" value="TreeGrafter"/>
</dbReference>
<dbReference type="Proteomes" id="UP000308365">
    <property type="component" value="Unassembled WGS sequence"/>
</dbReference>
<evidence type="ECO:0000256" key="5">
    <source>
        <dbReference type="SAM" id="MobiDB-lite"/>
    </source>
</evidence>
<name>A0A4U1FGZ3_MONMO</name>
<evidence type="ECO:0000313" key="7">
    <source>
        <dbReference type="EMBL" id="TKC49105.1"/>
    </source>
</evidence>
<comment type="subcellular location">
    <subcellularLocation>
        <location evidence="1">Nucleus</location>
    </subcellularLocation>
</comment>
<feature type="compositionally biased region" description="Basic and acidic residues" evidence="5">
    <location>
        <begin position="19"/>
        <end position="31"/>
    </location>
</feature>
<dbReference type="InterPro" id="IPR025891">
    <property type="entry name" value="Dppa2/4_C_dom"/>
</dbReference>
<evidence type="ECO:0000256" key="4">
    <source>
        <dbReference type="ARBA" id="ARBA00023242"/>
    </source>
</evidence>